<evidence type="ECO:0000259" key="9">
    <source>
        <dbReference type="PROSITE" id="PS50076"/>
    </source>
</evidence>
<organism evidence="10">
    <name type="scientific">hydrothermal vent metagenome</name>
    <dbReference type="NCBI Taxonomy" id="652676"/>
    <lineage>
        <taxon>unclassified sequences</taxon>
        <taxon>metagenomes</taxon>
        <taxon>ecological metagenomes</taxon>
    </lineage>
</organism>
<dbReference type="EMBL" id="UOFE01000043">
    <property type="protein sequence ID" value="VAW54732.1"/>
    <property type="molecule type" value="Genomic_DNA"/>
</dbReference>
<dbReference type="SMART" id="SM00271">
    <property type="entry name" value="DnaJ"/>
    <property type="match status" value="1"/>
</dbReference>
<dbReference type="Gene3D" id="1.10.287.110">
    <property type="entry name" value="DnaJ domain"/>
    <property type="match status" value="1"/>
</dbReference>
<evidence type="ECO:0000256" key="2">
    <source>
        <dbReference type="ARBA" id="ARBA00022692"/>
    </source>
</evidence>
<dbReference type="InterPro" id="IPR036869">
    <property type="entry name" value="J_dom_sf"/>
</dbReference>
<reference evidence="10" key="1">
    <citation type="submission" date="2018-06" db="EMBL/GenBank/DDBJ databases">
        <authorList>
            <person name="Zhirakovskaya E."/>
        </authorList>
    </citation>
    <scope>NUCLEOTIDE SEQUENCE</scope>
</reference>
<keyword evidence="3" id="KW-0999">Mitochondrion inner membrane</keyword>
<dbReference type="CDD" id="cd06257">
    <property type="entry name" value="DnaJ"/>
    <property type="match status" value="1"/>
</dbReference>
<dbReference type="PANTHER" id="PTHR12763">
    <property type="match status" value="1"/>
</dbReference>
<keyword evidence="4 8" id="KW-1133">Transmembrane helix</keyword>
<evidence type="ECO:0000313" key="10">
    <source>
        <dbReference type="EMBL" id="VAW54732.1"/>
    </source>
</evidence>
<evidence type="ECO:0000256" key="7">
    <source>
        <dbReference type="ARBA" id="ARBA00038105"/>
    </source>
</evidence>
<comment type="similarity">
    <text evidence="7">Belongs to the TIM14 family.</text>
</comment>
<protein>
    <submittedName>
        <fullName evidence="10">DnaJ domain protein</fullName>
    </submittedName>
</protein>
<dbReference type="SUPFAM" id="SSF46565">
    <property type="entry name" value="Chaperone J-domain"/>
    <property type="match status" value="1"/>
</dbReference>
<dbReference type="InterPro" id="IPR001623">
    <property type="entry name" value="DnaJ_domain"/>
</dbReference>
<keyword evidence="6 8" id="KW-0472">Membrane</keyword>
<evidence type="ECO:0000256" key="5">
    <source>
        <dbReference type="ARBA" id="ARBA00023128"/>
    </source>
</evidence>
<dbReference type="GO" id="GO:0005743">
    <property type="term" value="C:mitochondrial inner membrane"/>
    <property type="evidence" value="ECO:0007669"/>
    <property type="project" value="UniProtKB-SubCell"/>
</dbReference>
<feature type="domain" description="J" evidence="9">
    <location>
        <begin position="111"/>
        <end position="161"/>
    </location>
</feature>
<dbReference type="PANTHER" id="PTHR12763:SF28">
    <property type="entry name" value="GEO10507P1-RELATED"/>
    <property type="match status" value="1"/>
</dbReference>
<evidence type="ECO:0000256" key="8">
    <source>
        <dbReference type="SAM" id="Phobius"/>
    </source>
</evidence>
<name>A0A3B0WUD3_9ZZZZ</name>
<keyword evidence="5" id="KW-0496">Mitochondrion</keyword>
<accession>A0A3B0WUD3</accession>
<dbReference type="AlphaFoldDB" id="A0A3B0WUD3"/>
<evidence type="ECO:0000256" key="1">
    <source>
        <dbReference type="ARBA" id="ARBA00004434"/>
    </source>
</evidence>
<keyword evidence="2 8" id="KW-0812">Transmembrane</keyword>
<sequence length="161" mass="17634">MARLIILIAVAGIGLILWHKITKAPADERKKLIFWSIISIVVGILGILAVTGHLNVITAAIAALVALAPRAMQFLKYLPFISRLYKQQGQSGNNEQHSAPPQRKQAMSAEEAMDILGLKTGYTDENVKLAHRRMMQKNHPDRGGSDYLAAQINTAKDVLLG</sequence>
<dbReference type="FunFam" id="1.10.287.110:FF:000001">
    <property type="entry name" value="Import inner membrane translocase subunit tim14"/>
    <property type="match status" value="1"/>
</dbReference>
<proteinExistence type="inferred from homology"/>
<gene>
    <name evidence="10" type="ORF">MNBD_GAMMA05-1308</name>
</gene>
<evidence type="ECO:0000256" key="4">
    <source>
        <dbReference type="ARBA" id="ARBA00022989"/>
    </source>
</evidence>
<feature type="transmembrane region" description="Helical" evidence="8">
    <location>
        <begin position="33"/>
        <end position="66"/>
    </location>
</feature>
<evidence type="ECO:0000256" key="3">
    <source>
        <dbReference type="ARBA" id="ARBA00022792"/>
    </source>
</evidence>
<comment type="subcellular location">
    <subcellularLocation>
        <location evidence="1">Mitochondrion inner membrane</location>
        <topology evidence="1">Single-pass membrane protein</topology>
    </subcellularLocation>
</comment>
<dbReference type="PROSITE" id="PS50076">
    <property type="entry name" value="DNAJ_2"/>
    <property type="match status" value="1"/>
</dbReference>
<evidence type="ECO:0000256" key="6">
    <source>
        <dbReference type="ARBA" id="ARBA00023136"/>
    </source>
</evidence>